<dbReference type="Proteomes" id="UP000198215">
    <property type="component" value="Chromosome I"/>
</dbReference>
<name>A0A1C5JJG9_9ACTN</name>
<dbReference type="InterPro" id="IPR038468">
    <property type="entry name" value="MmpS_C"/>
</dbReference>
<dbReference type="OrthoDB" id="4555461at2"/>
<protein>
    <recommendedName>
        <fullName evidence="3">MmpS family membrane protein</fullName>
    </recommendedName>
</protein>
<dbReference type="EMBL" id="LT607753">
    <property type="protein sequence ID" value="SCG70369.1"/>
    <property type="molecule type" value="Genomic_DNA"/>
</dbReference>
<sequence length="149" mass="16246">MIVVDDTRTRRRRWLLPTLVVALVLAGGGAWLALRATADDDAATPARRVRLEVTADSGRVQAVSWRTPNDDHRTHTLGGTLTDGVAAPWSTEVTLQPGDGQLWLYVQPVDGATATCRIVADDRVVEEKTGRQPVGFACWTTTQRVFPKG</sequence>
<reference evidence="2" key="1">
    <citation type="submission" date="2016-06" db="EMBL/GenBank/DDBJ databases">
        <authorList>
            <person name="Varghese N."/>
            <person name="Submissions Spin"/>
        </authorList>
    </citation>
    <scope>NUCLEOTIDE SEQUENCE [LARGE SCALE GENOMIC DNA]</scope>
    <source>
        <strain evidence="2">DSM 45161</strain>
    </source>
</reference>
<accession>A0A1C5JJG9</accession>
<evidence type="ECO:0000313" key="2">
    <source>
        <dbReference type="Proteomes" id="UP000198215"/>
    </source>
</evidence>
<dbReference type="AlphaFoldDB" id="A0A1C5JJG9"/>
<dbReference type="RefSeq" id="WP_088977946.1">
    <property type="nucleotide sequence ID" value="NZ_LT607753.1"/>
</dbReference>
<organism evidence="1 2">
    <name type="scientific">Micromonospora coxensis</name>
    <dbReference type="NCBI Taxonomy" id="356852"/>
    <lineage>
        <taxon>Bacteria</taxon>
        <taxon>Bacillati</taxon>
        <taxon>Actinomycetota</taxon>
        <taxon>Actinomycetes</taxon>
        <taxon>Micromonosporales</taxon>
        <taxon>Micromonosporaceae</taxon>
        <taxon>Micromonospora</taxon>
    </lineage>
</organism>
<gene>
    <name evidence="1" type="ORF">GA0070614_4680</name>
</gene>
<evidence type="ECO:0000313" key="1">
    <source>
        <dbReference type="EMBL" id="SCG70369.1"/>
    </source>
</evidence>
<proteinExistence type="predicted"/>
<dbReference type="Gene3D" id="2.60.40.2880">
    <property type="entry name" value="MmpS1-5, C-terminal soluble domain"/>
    <property type="match status" value="1"/>
</dbReference>
<evidence type="ECO:0008006" key="3">
    <source>
        <dbReference type="Google" id="ProtNLM"/>
    </source>
</evidence>
<keyword evidence="2" id="KW-1185">Reference proteome</keyword>